<feature type="domain" description="G-protein coupled receptors family 1 profile" evidence="6">
    <location>
        <begin position="97"/>
        <end position="344"/>
    </location>
</feature>
<dbReference type="InterPro" id="IPR017452">
    <property type="entry name" value="GPCR_Rhodpsn_7TM"/>
</dbReference>
<name>A0ABD1K844_9TELE</name>
<evidence type="ECO:0000256" key="1">
    <source>
        <dbReference type="ARBA" id="ARBA00004370"/>
    </source>
</evidence>
<feature type="transmembrane region" description="Helical" evidence="5">
    <location>
        <begin position="117"/>
        <end position="140"/>
    </location>
</feature>
<evidence type="ECO:0000259" key="6">
    <source>
        <dbReference type="PROSITE" id="PS50262"/>
    </source>
</evidence>
<sequence>MKCAKQINLSCLSWLNKMEKKENICKNGYIMISAHCPIYAQMKNVMLVLCLTLDVQMANTSRPLTVTDVQAFWVAMTDERIFRMSLILFTHILFIYINVVMMVTLRSKATFCNTARYILFGHMLLNDTLHLSVGLVLYMLNSLYITLARAACSFLVLLSATTFTIAPLNLAVMSLERYVAVCFPLHHCQLATPARTRLAIPFIWAAGCVNVLTDVWVLFLAKPPFYLAHTICTHEQLMVAPWQGLKALILNILLFVSVALLLLYTYIAILIEARSASSDKASAHKAMKTVLLHAFQLGLSLMSFLYVFLESLFSQLPFEIYKELRIANFFVVVVLPRCLSSLVYGLRDEAFKPLFKRHFLFCGSWVKVGPS</sequence>
<dbReference type="InterPro" id="IPR000276">
    <property type="entry name" value="GPCR_Rhodpsn"/>
</dbReference>
<comment type="caution">
    <text evidence="7">The sequence shown here is derived from an EMBL/GenBank/DDBJ whole genome shotgun (WGS) entry which is preliminary data.</text>
</comment>
<gene>
    <name evidence="7" type="ORF">ACEWY4_010037</name>
</gene>
<dbReference type="SUPFAM" id="SSF81321">
    <property type="entry name" value="Family A G protein-coupled receptor-like"/>
    <property type="match status" value="1"/>
</dbReference>
<evidence type="ECO:0000256" key="2">
    <source>
        <dbReference type="ARBA" id="ARBA00022692"/>
    </source>
</evidence>
<reference evidence="7 8" key="1">
    <citation type="submission" date="2024-09" db="EMBL/GenBank/DDBJ databases">
        <title>A chromosome-level genome assembly of Gray's grenadier anchovy, Coilia grayii.</title>
        <authorList>
            <person name="Fu Z."/>
        </authorList>
    </citation>
    <scope>NUCLEOTIDE SEQUENCE [LARGE SCALE GENOMIC DNA]</scope>
    <source>
        <strain evidence="7">G4</strain>
        <tissue evidence="7">Muscle</tissue>
    </source>
</reference>
<evidence type="ECO:0000256" key="5">
    <source>
        <dbReference type="SAM" id="Phobius"/>
    </source>
</evidence>
<evidence type="ECO:0000313" key="7">
    <source>
        <dbReference type="EMBL" id="KAL2095318.1"/>
    </source>
</evidence>
<dbReference type="PANTHER" id="PTHR26451">
    <property type="entry name" value="G_PROTEIN_RECEP_F1_2 DOMAIN-CONTAINING PROTEIN"/>
    <property type="match status" value="1"/>
</dbReference>
<accession>A0ABD1K844</accession>
<dbReference type="Proteomes" id="UP001591681">
    <property type="component" value="Unassembled WGS sequence"/>
</dbReference>
<keyword evidence="2 5" id="KW-0812">Transmembrane</keyword>
<dbReference type="CDD" id="cd00637">
    <property type="entry name" value="7tm_classA_rhodopsin-like"/>
    <property type="match status" value="1"/>
</dbReference>
<proteinExistence type="predicted"/>
<dbReference type="Pfam" id="PF00001">
    <property type="entry name" value="7tm_1"/>
    <property type="match status" value="1"/>
</dbReference>
<feature type="transmembrane region" description="Helical" evidence="5">
    <location>
        <begin position="290"/>
        <end position="309"/>
    </location>
</feature>
<feature type="transmembrane region" description="Helical" evidence="5">
    <location>
        <begin position="146"/>
        <end position="168"/>
    </location>
</feature>
<keyword evidence="4 5" id="KW-0472">Membrane</keyword>
<dbReference type="PROSITE" id="PS50262">
    <property type="entry name" value="G_PROTEIN_RECEP_F1_2"/>
    <property type="match status" value="1"/>
</dbReference>
<evidence type="ECO:0000256" key="4">
    <source>
        <dbReference type="ARBA" id="ARBA00023136"/>
    </source>
</evidence>
<dbReference type="AlphaFoldDB" id="A0ABD1K844"/>
<feature type="transmembrane region" description="Helical" evidence="5">
    <location>
        <begin position="329"/>
        <end position="347"/>
    </location>
</feature>
<evidence type="ECO:0000313" key="8">
    <source>
        <dbReference type="Proteomes" id="UP001591681"/>
    </source>
</evidence>
<dbReference type="FunFam" id="1.20.1070.10:FF:000096">
    <property type="entry name" value="Odorant receptor 131-2"/>
    <property type="match status" value="1"/>
</dbReference>
<feature type="transmembrane region" description="Helical" evidence="5">
    <location>
        <begin position="81"/>
        <end position="105"/>
    </location>
</feature>
<dbReference type="EMBL" id="JBHFQA010000008">
    <property type="protein sequence ID" value="KAL2095318.1"/>
    <property type="molecule type" value="Genomic_DNA"/>
</dbReference>
<evidence type="ECO:0000256" key="3">
    <source>
        <dbReference type="ARBA" id="ARBA00022989"/>
    </source>
</evidence>
<dbReference type="InterPro" id="IPR052921">
    <property type="entry name" value="GPCR1_Superfamily_Member"/>
</dbReference>
<dbReference type="PANTHER" id="PTHR26451:SF866">
    <property type="entry name" value="ODORANT RECEPTOR-RELATED"/>
    <property type="match status" value="1"/>
</dbReference>
<dbReference type="PRINTS" id="PR00237">
    <property type="entry name" value="GPCRRHODOPSN"/>
</dbReference>
<feature type="transmembrane region" description="Helical" evidence="5">
    <location>
        <begin position="248"/>
        <end position="269"/>
    </location>
</feature>
<keyword evidence="8" id="KW-1185">Reference proteome</keyword>
<dbReference type="GO" id="GO:0016020">
    <property type="term" value="C:membrane"/>
    <property type="evidence" value="ECO:0007669"/>
    <property type="project" value="UniProtKB-SubCell"/>
</dbReference>
<comment type="subcellular location">
    <subcellularLocation>
        <location evidence="1">Membrane</location>
    </subcellularLocation>
</comment>
<keyword evidence="3 5" id="KW-1133">Transmembrane helix</keyword>
<organism evidence="7 8">
    <name type="scientific">Coilia grayii</name>
    <name type="common">Gray's grenadier anchovy</name>
    <dbReference type="NCBI Taxonomy" id="363190"/>
    <lineage>
        <taxon>Eukaryota</taxon>
        <taxon>Metazoa</taxon>
        <taxon>Chordata</taxon>
        <taxon>Craniata</taxon>
        <taxon>Vertebrata</taxon>
        <taxon>Euteleostomi</taxon>
        <taxon>Actinopterygii</taxon>
        <taxon>Neopterygii</taxon>
        <taxon>Teleostei</taxon>
        <taxon>Clupei</taxon>
        <taxon>Clupeiformes</taxon>
        <taxon>Clupeoidei</taxon>
        <taxon>Engraulidae</taxon>
        <taxon>Coilinae</taxon>
        <taxon>Coilia</taxon>
    </lineage>
</organism>
<dbReference type="Gene3D" id="1.20.1070.10">
    <property type="entry name" value="Rhodopsin 7-helix transmembrane proteins"/>
    <property type="match status" value="1"/>
</dbReference>
<feature type="transmembrane region" description="Helical" evidence="5">
    <location>
        <begin position="198"/>
        <end position="219"/>
    </location>
</feature>
<protein>
    <recommendedName>
        <fullName evidence="6">G-protein coupled receptors family 1 profile domain-containing protein</fullName>
    </recommendedName>
</protein>